<sequence>MNGMNTNVPKELNQLVDKMTSSLSDVNKIILFGSHAYGMPNEDSDFDLCVVVDGIGKRKREALKKLNLSIFDVMKTPVDLLVYGSEEFNERSGNPVTMEYKIAEEGKVLYEKFQ</sequence>
<dbReference type="CDD" id="cd05403">
    <property type="entry name" value="NT_KNTase_like"/>
    <property type="match status" value="1"/>
</dbReference>
<accession>A0A3D9UB49</accession>
<dbReference type="InterPro" id="IPR052548">
    <property type="entry name" value="Type_VII_TA_antitoxin"/>
</dbReference>
<name>A0A3D9UB49_BACMY</name>
<feature type="domain" description="Polymerase nucleotidyl transferase" evidence="1">
    <location>
        <begin position="17"/>
        <end position="107"/>
    </location>
</feature>
<reference evidence="2 3" key="1">
    <citation type="submission" date="2018-08" db="EMBL/GenBank/DDBJ databases">
        <title>Freshwater and sediment microbial communities from various areas in North America, analyzing microbe dynamics in response to fracking.</title>
        <authorList>
            <person name="Lamendella R."/>
        </authorList>
    </citation>
    <scope>NUCLEOTIDE SEQUENCE [LARGE SCALE GENOMIC DNA]</scope>
    <source>
        <strain evidence="2 3">DB-1</strain>
    </source>
</reference>
<keyword evidence="2" id="KW-0808">Transferase</keyword>
<protein>
    <submittedName>
        <fullName evidence="2">Nucleotidyltransferase-like protein</fullName>
    </submittedName>
</protein>
<comment type="caution">
    <text evidence="2">The sequence shown here is derived from an EMBL/GenBank/DDBJ whole genome shotgun (WGS) entry which is preliminary data.</text>
</comment>
<dbReference type="PANTHER" id="PTHR33933">
    <property type="entry name" value="NUCLEOTIDYLTRANSFERASE"/>
    <property type="match status" value="1"/>
</dbReference>
<gene>
    <name evidence="2" type="ORF">DET55_1257</name>
</gene>
<dbReference type="AlphaFoldDB" id="A0A3D9UB49"/>
<dbReference type="Proteomes" id="UP000256530">
    <property type="component" value="Unassembled WGS sequence"/>
</dbReference>
<proteinExistence type="predicted"/>
<dbReference type="GO" id="GO:0016779">
    <property type="term" value="F:nucleotidyltransferase activity"/>
    <property type="evidence" value="ECO:0007669"/>
    <property type="project" value="InterPro"/>
</dbReference>
<dbReference type="PANTHER" id="PTHR33933:SF1">
    <property type="entry name" value="PROTEIN ADENYLYLTRANSFERASE MNTA-RELATED"/>
    <property type="match status" value="1"/>
</dbReference>
<dbReference type="Gene3D" id="3.30.460.10">
    <property type="entry name" value="Beta Polymerase, domain 2"/>
    <property type="match status" value="1"/>
</dbReference>
<dbReference type="InterPro" id="IPR043519">
    <property type="entry name" value="NT_sf"/>
</dbReference>
<dbReference type="Pfam" id="PF01909">
    <property type="entry name" value="NTP_transf_2"/>
    <property type="match status" value="1"/>
</dbReference>
<dbReference type="EMBL" id="QTTY01000025">
    <property type="protein sequence ID" value="REF25160.1"/>
    <property type="molecule type" value="Genomic_DNA"/>
</dbReference>
<dbReference type="InterPro" id="IPR002934">
    <property type="entry name" value="Polymerase_NTP_transf_dom"/>
</dbReference>
<evidence type="ECO:0000313" key="3">
    <source>
        <dbReference type="Proteomes" id="UP000256530"/>
    </source>
</evidence>
<dbReference type="SUPFAM" id="SSF81301">
    <property type="entry name" value="Nucleotidyltransferase"/>
    <property type="match status" value="1"/>
</dbReference>
<evidence type="ECO:0000259" key="1">
    <source>
        <dbReference type="Pfam" id="PF01909"/>
    </source>
</evidence>
<evidence type="ECO:0000313" key="2">
    <source>
        <dbReference type="EMBL" id="REF25160.1"/>
    </source>
</evidence>
<organism evidence="2 3">
    <name type="scientific">Bacillus mycoides</name>
    <dbReference type="NCBI Taxonomy" id="1405"/>
    <lineage>
        <taxon>Bacteria</taxon>
        <taxon>Bacillati</taxon>
        <taxon>Bacillota</taxon>
        <taxon>Bacilli</taxon>
        <taxon>Bacillales</taxon>
        <taxon>Bacillaceae</taxon>
        <taxon>Bacillus</taxon>
        <taxon>Bacillus cereus group</taxon>
    </lineage>
</organism>